<sequence length="80" mass="9335">MFYVYLLQSLADPAQRYTGFSTDLKERLKAHNAGRSTHTAKYRPWELAAYFAFKTEPRARAFEHYLKSGSGKAFANKRLW</sequence>
<reference evidence="2 3" key="1">
    <citation type="submission" date="2020-03" db="EMBL/GenBank/DDBJ databases">
        <title>Genomic Encyclopedia of Type Strains, Phase IV (KMG-IV): sequencing the most valuable type-strain genomes for metagenomic binning, comparative biology and taxonomic classification.</title>
        <authorList>
            <person name="Goeker M."/>
        </authorList>
    </citation>
    <scope>NUCLEOTIDE SEQUENCE [LARGE SCALE GENOMIC DNA]</scope>
    <source>
        <strain evidence="2 3">DSM 19867</strain>
    </source>
</reference>
<organism evidence="2 3">
    <name type="scientific">Rhizomicrobium palustre</name>
    <dbReference type="NCBI Taxonomy" id="189966"/>
    <lineage>
        <taxon>Bacteria</taxon>
        <taxon>Pseudomonadati</taxon>
        <taxon>Pseudomonadota</taxon>
        <taxon>Alphaproteobacteria</taxon>
        <taxon>Micropepsales</taxon>
        <taxon>Micropepsaceae</taxon>
        <taxon>Rhizomicrobium</taxon>
    </lineage>
</organism>
<dbReference type="GO" id="GO:0004519">
    <property type="term" value="F:endonuclease activity"/>
    <property type="evidence" value="ECO:0007669"/>
    <property type="project" value="UniProtKB-KW"/>
</dbReference>
<gene>
    <name evidence="2" type="ORF">FHS83_000506</name>
</gene>
<dbReference type="AlphaFoldDB" id="A0A846MUK8"/>
<dbReference type="RefSeq" id="WP_167080569.1">
    <property type="nucleotide sequence ID" value="NZ_BAAADC010000001.1"/>
</dbReference>
<comment type="caution">
    <text evidence="2">The sequence shown here is derived from an EMBL/GenBank/DDBJ whole genome shotgun (WGS) entry which is preliminary data.</text>
</comment>
<evidence type="ECO:0000313" key="3">
    <source>
        <dbReference type="Proteomes" id="UP000570514"/>
    </source>
</evidence>
<dbReference type="Gene3D" id="3.40.1440.10">
    <property type="entry name" value="GIY-YIG endonuclease"/>
    <property type="match status" value="1"/>
</dbReference>
<dbReference type="InterPro" id="IPR035901">
    <property type="entry name" value="GIY-YIG_endonuc_sf"/>
</dbReference>
<dbReference type="InterPro" id="IPR000305">
    <property type="entry name" value="GIY-YIG_endonuc"/>
</dbReference>
<dbReference type="EMBL" id="JAASRM010000001">
    <property type="protein sequence ID" value="NIK87188.1"/>
    <property type="molecule type" value="Genomic_DNA"/>
</dbReference>
<evidence type="ECO:0000313" key="2">
    <source>
        <dbReference type="EMBL" id="NIK87188.1"/>
    </source>
</evidence>
<dbReference type="Proteomes" id="UP000570514">
    <property type="component" value="Unassembled WGS sequence"/>
</dbReference>
<proteinExistence type="predicted"/>
<feature type="domain" description="GIY-YIG" evidence="1">
    <location>
        <begin position="1"/>
        <end position="80"/>
    </location>
</feature>
<keyword evidence="2" id="KW-0255">Endonuclease</keyword>
<name>A0A846MUK8_9PROT</name>
<dbReference type="SUPFAM" id="SSF82771">
    <property type="entry name" value="GIY-YIG endonuclease"/>
    <property type="match status" value="1"/>
</dbReference>
<dbReference type="Pfam" id="PF01541">
    <property type="entry name" value="GIY-YIG"/>
    <property type="match status" value="1"/>
</dbReference>
<evidence type="ECO:0000259" key="1">
    <source>
        <dbReference type="PROSITE" id="PS50164"/>
    </source>
</evidence>
<keyword evidence="2" id="KW-0540">Nuclease</keyword>
<keyword evidence="2" id="KW-0378">Hydrolase</keyword>
<dbReference type="CDD" id="cd10449">
    <property type="entry name" value="GIY-YIG_SLX1_like"/>
    <property type="match status" value="1"/>
</dbReference>
<keyword evidence="3" id="KW-1185">Reference proteome</keyword>
<accession>A0A846MUK8</accession>
<dbReference type="PROSITE" id="PS50164">
    <property type="entry name" value="GIY_YIG"/>
    <property type="match status" value="1"/>
</dbReference>
<protein>
    <submittedName>
        <fullName evidence="2">Putative GIY-YIG superfamily endonuclease</fullName>
    </submittedName>
</protein>